<feature type="region of interest" description="Disordered" evidence="1">
    <location>
        <begin position="97"/>
        <end position="184"/>
    </location>
</feature>
<evidence type="ECO:0000313" key="4">
    <source>
        <dbReference type="Proteomes" id="UP001443563"/>
    </source>
</evidence>
<evidence type="ECO:0000313" key="5">
    <source>
        <dbReference type="Proteomes" id="UP001500493"/>
    </source>
</evidence>
<dbReference type="EMBL" id="JBAMZJ010000010">
    <property type="protein sequence ID" value="KAL0529732.1"/>
    <property type="molecule type" value="Genomic_DNA"/>
</dbReference>
<feature type="compositionally biased region" description="Polar residues" evidence="1">
    <location>
        <begin position="170"/>
        <end position="184"/>
    </location>
</feature>
<dbReference type="Proteomes" id="UP001500493">
    <property type="component" value="Unassembled WGS sequence"/>
</dbReference>
<accession>A0AAW3C897</accession>
<proteinExistence type="predicted"/>
<sequence>MPDQYDQLTRLCTPTRAHNYPLPIMPRASFSRAPVGLDGPPASASVAITGAATANPASSMARSPTTTTPGTLVSSSHLLLRRNVNDLYSFASRPQLSRQHYRQLTSRNTAADSGSAASTHSPMWKSRHRTFAGGGGIVGHTALMSSDDKKRDDSDRVAKLAQRQQQTQQSDGNLASTEKTSTMLQRRVQYNQAKPRPIPSSLRTGSDAITVAAAVDAFYTAPFLQLACREALEREIAARLRLSVQKMSSKLHTMRMEGLKEAMAQLLQWTTQASIESAERQQEQQLQQTKSDTRHADSAAAAAPLGRSSMVLPPYDAVRVEVLGGSSPQRRSSEAAIARCANALRSPSWDVVQHALEGVDYTSSIFNTILVPRLEVRNAMSTGVPISIQLPSDMALQWTTLPTTSRSFVGAAAGTAPQGTPPSQQNKLLQAATAVTYEEQELALRYIQGTCLMLYHQRRCCSDGCLLYYATEVFQCMRSHIDALFTSQRRELEEQEGEEQTHQCGKRNLGINNNSGSGSGGSGGSVGGARLSGTSAATTAAALTATLRESGRSQVSVNPSLVRVVVALVDAVEAACHYSPSSLRRLVQTGGVTAMLNLAYCPFMPTPIRAAVLNTISVLLQQVTPLRRYVAASSKAQETSDSGGLGRAAMQDADPLLQRMLENAVHDNPLGRDGQQIPYSTDFGSASKFDSAVRNWFFANGLGNVIASVAQLQDLRNTFQPTSFVVPQGAAAASAVTHANMLCEGELHRKRIGWLLECMDGRAL</sequence>
<evidence type="ECO:0000313" key="3">
    <source>
        <dbReference type="EMBL" id="KAL0529732.1"/>
    </source>
</evidence>
<gene>
    <name evidence="2" type="ORF">Q4I29_001430</name>
    <name evidence="3" type="ORF">Q4I32_001487</name>
</gene>
<keyword evidence="4" id="KW-1185">Reference proteome</keyword>
<reference evidence="3 4" key="1">
    <citation type="submission" date="2024-02" db="EMBL/GenBank/DDBJ databases">
        <title>FIRST GENOME SEQUENCES OF Leishmania (Viannia) shawi, Leishmania (Viannia) lindenbergi AND Leishmania (Viannia) utingensis.</title>
        <authorList>
            <person name="Resadore F."/>
            <person name="Custodio M.G.F."/>
            <person name="Boite M.C."/>
            <person name="Cupolillo E."/>
            <person name="Ferreira G.E.M."/>
        </authorList>
    </citation>
    <scope>NUCLEOTIDE SEQUENCE</scope>
    <source>
        <strain evidence="2 4">MCEB/BR/1984/M8408</strain>
        <strain evidence="3">MHOM/BR/2013/18 LTA MLF</strain>
    </source>
</reference>
<evidence type="ECO:0000256" key="1">
    <source>
        <dbReference type="SAM" id="MobiDB-lite"/>
    </source>
</evidence>
<feature type="compositionally biased region" description="Gly residues" evidence="1">
    <location>
        <begin position="517"/>
        <end position="527"/>
    </location>
</feature>
<feature type="compositionally biased region" description="Polar residues" evidence="1">
    <location>
        <begin position="97"/>
        <end position="121"/>
    </location>
</feature>
<evidence type="ECO:0000313" key="2">
    <source>
        <dbReference type="EMBL" id="KAL0511401.1"/>
    </source>
</evidence>
<protein>
    <submittedName>
        <fullName evidence="3">Uncharacterized protein</fullName>
    </submittedName>
</protein>
<comment type="caution">
    <text evidence="3">The sequence shown here is derived from an EMBL/GenBank/DDBJ whole genome shotgun (WGS) entry which is preliminary data.</text>
</comment>
<feature type="region of interest" description="Disordered" evidence="1">
    <location>
        <begin position="492"/>
        <end position="528"/>
    </location>
</feature>
<dbReference type="Proteomes" id="UP001443563">
    <property type="component" value="Unassembled WGS sequence"/>
</dbReference>
<feature type="compositionally biased region" description="Basic and acidic residues" evidence="1">
    <location>
        <begin position="146"/>
        <end position="158"/>
    </location>
</feature>
<name>A0AAW3C897_9TRYP</name>
<feature type="region of interest" description="Disordered" evidence="1">
    <location>
        <begin position="277"/>
        <end position="303"/>
    </location>
</feature>
<dbReference type="EMBL" id="JBAMZM010000010">
    <property type="protein sequence ID" value="KAL0511401.1"/>
    <property type="molecule type" value="Genomic_DNA"/>
</dbReference>
<organism evidence="3 5">
    <name type="scientific">Leishmania shawi</name>
    <dbReference type="NCBI Taxonomy" id="5680"/>
    <lineage>
        <taxon>Eukaryota</taxon>
        <taxon>Discoba</taxon>
        <taxon>Euglenozoa</taxon>
        <taxon>Kinetoplastea</taxon>
        <taxon>Metakinetoplastina</taxon>
        <taxon>Trypanosomatida</taxon>
        <taxon>Trypanosomatidae</taxon>
        <taxon>Leishmaniinae</taxon>
        <taxon>Leishmania</taxon>
        <taxon>Leishmania guyanensis species complex</taxon>
    </lineage>
</organism>
<dbReference type="AlphaFoldDB" id="A0AAW3C897"/>